<organism evidence="11 12">
    <name type="scientific">Actinoalloteichus hoggarensis</name>
    <dbReference type="NCBI Taxonomy" id="1470176"/>
    <lineage>
        <taxon>Bacteria</taxon>
        <taxon>Bacillati</taxon>
        <taxon>Actinomycetota</taxon>
        <taxon>Actinomycetes</taxon>
        <taxon>Pseudonocardiales</taxon>
        <taxon>Pseudonocardiaceae</taxon>
        <taxon>Actinoalloteichus</taxon>
    </lineage>
</organism>
<name>A0A221W1F3_9PSEU</name>
<evidence type="ECO:0000256" key="5">
    <source>
        <dbReference type="ARBA" id="ARBA00022490"/>
    </source>
</evidence>
<evidence type="ECO:0000256" key="9">
    <source>
        <dbReference type="HAMAP-Rule" id="MF_00417"/>
    </source>
</evidence>
<comment type="subcellular location">
    <subcellularLocation>
        <location evidence="3 9">Cytoplasm</location>
    </subcellularLocation>
</comment>
<dbReference type="HAMAP" id="MF_00417">
    <property type="entry name" value="Pyrrolid_peptidase"/>
    <property type="match status" value="1"/>
</dbReference>
<evidence type="ECO:0000256" key="3">
    <source>
        <dbReference type="ARBA" id="ARBA00004496"/>
    </source>
</evidence>
<dbReference type="CDD" id="cd00501">
    <property type="entry name" value="Peptidase_C15"/>
    <property type="match status" value="1"/>
</dbReference>
<dbReference type="SUPFAM" id="SSF53182">
    <property type="entry name" value="Pyrrolidone carboxyl peptidase (pyroglutamate aminopeptidase)"/>
    <property type="match status" value="1"/>
</dbReference>
<dbReference type="RefSeq" id="WP_093941052.1">
    <property type="nucleotide sequence ID" value="NZ_CP022521.1"/>
</dbReference>
<accession>A0A221W1F3</accession>
<evidence type="ECO:0000313" key="11">
    <source>
        <dbReference type="EMBL" id="ASO19570.1"/>
    </source>
</evidence>
<dbReference type="GO" id="GO:0005829">
    <property type="term" value="C:cytosol"/>
    <property type="evidence" value="ECO:0007669"/>
    <property type="project" value="InterPro"/>
</dbReference>
<keyword evidence="7 9" id="KW-0378">Hydrolase</keyword>
<proteinExistence type="inferred from homology"/>
<dbReference type="InterPro" id="IPR036440">
    <property type="entry name" value="Peptidase_C15-like_sf"/>
</dbReference>
<comment type="similarity">
    <text evidence="4 9">Belongs to the peptidase C15 family.</text>
</comment>
<sequence length="220" mass="22921">MTSVLLTGFEPFDGAKINPSWQAVSQAREDFDGAAELHVAELPVEFARCGAALAAALDRTRPDLVIAVGQAGGRAGITLERVAINIDDARIPDNAGDQPVDVPVVADGPAAYFSTLPIKSCVAELHRTGVPASVSQTAGTFTCNHVFYRLMHELAGGRGRRGDGSGPRGGFVHVPFAPEQVPDGTRPSMSVATIAAALQTIVHTSLAVHVDERLPGGATH</sequence>
<dbReference type="Proteomes" id="UP000204221">
    <property type="component" value="Chromosome"/>
</dbReference>
<dbReference type="GO" id="GO:0006508">
    <property type="term" value="P:proteolysis"/>
    <property type="evidence" value="ECO:0007669"/>
    <property type="project" value="UniProtKB-KW"/>
</dbReference>
<evidence type="ECO:0000256" key="10">
    <source>
        <dbReference type="PROSITE-ProRule" id="PRU10076"/>
    </source>
</evidence>
<feature type="active site" evidence="9">
    <location>
        <position position="143"/>
    </location>
</feature>
<evidence type="ECO:0000256" key="7">
    <source>
        <dbReference type="ARBA" id="ARBA00022801"/>
    </source>
</evidence>
<dbReference type="OrthoDB" id="9779738at2"/>
<dbReference type="Gene3D" id="3.40.630.20">
    <property type="entry name" value="Peptidase C15, pyroglutamyl peptidase I-like"/>
    <property type="match status" value="1"/>
</dbReference>
<dbReference type="PANTHER" id="PTHR23402:SF1">
    <property type="entry name" value="PYROGLUTAMYL-PEPTIDASE I"/>
    <property type="match status" value="1"/>
</dbReference>
<dbReference type="Pfam" id="PF01470">
    <property type="entry name" value="Peptidase_C15"/>
    <property type="match status" value="1"/>
</dbReference>
<evidence type="ECO:0000256" key="2">
    <source>
        <dbReference type="ARBA" id="ARBA00002280"/>
    </source>
</evidence>
<dbReference type="NCBIfam" id="TIGR00504">
    <property type="entry name" value="pyro_pdase"/>
    <property type="match status" value="1"/>
</dbReference>
<evidence type="ECO:0000313" key="12">
    <source>
        <dbReference type="Proteomes" id="UP000204221"/>
    </source>
</evidence>
<dbReference type="PANTHER" id="PTHR23402">
    <property type="entry name" value="PROTEASE FAMILY C15 PYROGLUTAMYL-PEPTIDASE I-RELATED"/>
    <property type="match status" value="1"/>
</dbReference>
<dbReference type="EC" id="3.4.19.3" evidence="9"/>
<evidence type="ECO:0000256" key="6">
    <source>
        <dbReference type="ARBA" id="ARBA00022670"/>
    </source>
</evidence>
<dbReference type="PROSITE" id="PS01333">
    <property type="entry name" value="PYRASE_GLU"/>
    <property type="match status" value="1"/>
</dbReference>
<gene>
    <name evidence="9 11" type="primary">pcp</name>
    <name evidence="11" type="ORF">AHOG_09630</name>
</gene>
<evidence type="ECO:0000256" key="4">
    <source>
        <dbReference type="ARBA" id="ARBA00006641"/>
    </source>
</evidence>
<dbReference type="PRINTS" id="PR00706">
    <property type="entry name" value="PYROGLUPTASE"/>
</dbReference>
<feature type="active site" evidence="9 10">
    <location>
        <position position="80"/>
    </location>
</feature>
<reference evidence="11 12" key="1">
    <citation type="submission" date="2017-07" db="EMBL/GenBank/DDBJ databases">
        <title>Complete genome sequence of Actinoalloteichus hoggarensis DSM 45943, type strain of Actinoalloteichus hoggarensis.</title>
        <authorList>
            <person name="Ruckert C."/>
            <person name="Nouioui I."/>
            <person name="Willmese J."/>
            <person name="van Wezel G."/>
            <person name="Klenk H.-P."/>
            <person name="Kalinowski J."/>
            <person name="Zotchev S.B."/>
        </authorList>
    </citation>
    <scope>NUCLEOTIDE SEQUENCE [LARGE SCALE GENOMIC DNA]</scope>
    <source>
        <strain evidence="11 12">DSM 45943</strain>
    </source>
</reference>
<dbReference type="KEGG" id="ahg:AHOG_09630"/>
<dbReference type="InterPro" id="IPR029762">
    <property type="entry name" value="PGP-I_bact-type"/>
</dbReference>
<keyword evidence="5 9" id="KW-0963">Cytoplasm</keyword>
<dbReference type="GO" id="GO:0016920">
    <property type="term" value="F:pyroglutamyl-peptidase activity"/>
    <property type="evidence" value="ECO:0007669"/>
    <property type="project" value="UniProtKB-UniRule"/>
</dbReference>
<keyword evidence="8 9" id="KW-0788">Thiol protease</keyword>
<evidence type="ECO:0000256" key="1">
    <source>
        <dbReference type="ARBA" id="ARBA00001770"/>
    </source>
</evidence>
<dbReference type="InterPro" id="IPR000816">
    <property type="entry name" value="Peptidase_C15"/>
</dbReference>
<dbReference type="InterPro" id="IPR016125">
    <property type="entry name" value="Peptidase_C15-like"/>
</dbReference>
<protein>
    <recommendedName>
        <fullName evidence="9">Pyrrolidone-carboxylate peptidase</fullName>
        <ecNumber evidence="9">3.4.19.3</ecNumber>
    </recommendedName>
    <alternativeName>
        <fullName evidence="9">5-oxoprolyl-peptidase</fullName>
    </alternativeName>
    <alternativeName>
        <fullName evidence="9">Pyroglutamyl-peptidase I</fullName>
        <shortName evidence="9">PGP-I</shortName>
        <shortName evidence="9">Pyrase</shortName>
    </alternativeName>
</protein>
<dbReference type="InterPro" id="IPR033693">
    <property type="entry name" value="PGPEP1_Glu_AS"/>
</dbReference>
<dbReference type="FunFam" id="3.40.630.20:FF:000001">
    <property type="entry name" value="Pyrrolidone-carboxylate peptidase"/>
    <property type="match status" value="1"/>
</dbReference>
<evidence type="ECO:0000256" key="8">
    <source>
        <dbReference type="ARBA" id="ARBA00022807"/>
    </source>
</evidence>
<feature type="active site" evidence="9">
    <location>
        <position position="173"/>
    </location>
</feature>
<comment type="catalytic activity">
    <reaction evidence="1 9 10">
        <text>Release of an N-terminal pyroglutamyl group from a polypeptide, the second amino acid generally not being Pro.</text>
        <dbReference type="EC" id="3.4.19.3"/>
    </reaction>
</comment>
<keyword evidence="12" id="KW-1185">Reference proteome</keyword>
<keyword evidence="6 9" id="KW-0645">Protease</keyword>
<dbReference type="PIRSF" id="PIRSF015592">
    <property type="entry name" value="Prld-crbxl_pptds"/>
    <property type="match status" value="1"/>
</dbReference>
<dbReference type="AlphaFoldDB" id="A0A221W1F3"/>
<comment type="function">
    <text evidence="2 9">Removes 5-oxoproline from various penultimate amino acid residues except L-proline.</text>
</comment>
<dbReference type="EMBL" id="CP022521">
    <property type="protein sequence ID" value="ASO19570.1"/>
    <property type="molecule type" value="Genomic_DNA"/>
</dbReference>
<comment type="subunit">
    <text evidence="9">Homotetramer.</text>
</comment>
<dbReference type="NCBIfam" id="NF009676">
    <property type="entry name" value="PRK13197.1"/>
    <property type="match status" value="1"/>
</dbReference>